<gene>
    <name evidence="1" type="ORF">G2W53_004860</name>
</gene>
<dbReference type="AlphaFoldDB" id="A0A834XCX0"/>
<keyword evidence="2" id="KW-1185">Reference proteome</keyword>
<comment type="caution">
    <text evidence="1">The sequence shown here is derived from an EMBL/GenBank/DDBJ whole genome shotgun (WGS) entry which is preliminary data.</text>
</comment>
<organism evidence="1 2">
    <name type="scientific">Senna tora</name>
    <dbReference type="NCBI Taxonomy" id="362788"/>
    <lineage>
        <taxon>Eukaryota</taxon>
        <taxon>Viridiplantae</taxon>
        <taxon>Streptophyta</taxon>
        <taxon>Embryophyta</taxon>
        <taxon>Tracheophyta</taxon>
        <taxon>Spermatophyta</taxon>
        <taxon>Magnoliopsida</taxon>
        <taxon>eudicotyledons</taxon>
        <taxon>Gunneridae</taxon>
        <taxon>Pentapetalae</taxon>
        <taxon>rosids</taxon>
        <taxon>fabids</taxon>
        <taxon>Fabales</taxon>
        <taxon>Fabaceae</taxon>
        <taxon>Caesalpinioideae</taxon>
        <taxon>Cassia clade</taxon>
        <taxon>Senna</taxon>
    </lineage>
</organism>
<reference evidence="1" key="1">
    <citation type="submission" date="2020-09" db="EMBL/GenBank/DDBJ databases">
        <title>Genome-Enabled Discovery of Anthraquinone Biosynthesis in Senna tora.</title>
        <authorList>
            <person name="Kang S.-H."/>
            <person name="Pandey R.P."/>
            <person name="Lee C.-M."/>
            <person name="Sim J.-S."/>
            <person name="Jeong J.-T."/>
            <person name="Choi B.-S."/>
            <person name="Jung M."/>
            <person name="Ginzburg D."/>
            <person name="Zhao K."/>
            <person name="Won S.Y."/>
            <person name="Oh T.-J."/>
            <person name="Yu Y."/>
            <person name="Kim N.-H."/>
            <person name="Lee O.R."/>
            <person name="Lee T.-H."/>
            <person name="Bashyal P."/>
            <person name="Kim T.-S."/>
            <person name="Lee W.-H."/>
            <person name="Kawkins C."/>
            <person name="Kim C.-K."/>
            <person name="Kim J.S."/>
            <person name="Ahn B.O."/>
            <person name="Rhee S.Y."/>
            <person name="Sohng J.K."/>
        </authorList>
    </citation>
    <scope>NUCLEOTIDE SEQUENCE</scope>
    <source>
        <tissue evidence="1">Leaf</tissue>
    </source>
</reference>
<dbReference type="EMBL" id="JAAIUW010000002">
    <property type="protein sequence ID" value="KAF7842562.1"/>
    <property type="molecule type" value="Genomic_DNA"/>
</dbReference>
<name>A0A834XCX0_9FABA</name>
<sequence>MALPSFKEIYFTASSEYKPIQGAFTRAHLVTRQGSATPAFKRSSYTPVIALYPIRQSYVLVFWTTTSPSVPALVAIDFAATPPESFATLSDSFLDRSFSIKPTSTRVLIEAKQSINYPMHYCQLQLLFKCLSYKRNLNTFIPSSIITEVSDDAEDSIEITPSEPIFSIASAIKLPTYSSFPAEIEATATKKER</sequence>
<protein>
    <submittedName>
        <fullName evidence="1">Chaperonin 60 subunit alpha 2, chloroplastic</fullName>
    </submittedName>
</protein>
<dbReference type="Proteomes" id="UP000634136">
    <property type="component" value="Unassembled WGS sequence"/>
</dbReference>
<evidence type="ECO:0000313" key="2">
    <source>
        <dbReference type="Proteomes" id="UP000634136"/>
    </source>
</evidence>
<proteinExistence type="predicted"/>
<evidence type="ECO:0000313" key="1">
    <source>
        <dbReference type="EMBL" id="KAF7842562.1"/>
    </source>
</evidence>
<accession>A0A834XCX0</accession>